<protein>
    <submittedName>
        <fullName evidence="2">Uncharacterized protein</fullName>
    </submittedName>
</protein>
<dbReference type="PANTHER" id="PTHR16469:SF27">
    <property type="entry name" value="UBIQUITIN-ASSOCIATED AND SH3 DOMAIN-CONTAINING BA-RELATED"/>
    <property type="match status" value="1"/>
</dbReference>
<comment type="caution">
    <text evidence="2">The sequence shown here is derived from an EMBL/GenBank/DDBJ whole genome shotgun (WGS) entry which is preliminary data.</text>
</comment>
<accession>A0A813J8I5</accession>
<feature type="compositionally biased region" description="Basic and acidic residues" evidence="1">
    <location>
        <begin position="476"/>
        <end position="485"/>
    </location>
</feature>
<dbReference type="Pfam" id="PF00300">
    <property type="entry name" value="His_Phos_1"/>
    <property type="match status" value="1"/>
</dbReference>
<dbReference type="Gene3D" id="3.40.50.1240">
    <property type="entry name" value="Phosphoglycerate mutase-like"/>
    <property type="match status" value="1"/>
</dbReference>
<feature type="region of interest" description="Disordered" evidence="1">
    <location>
        <begin position="474"/>
        <end position="552"/>
    </location>
</feature>
<sequence>MASGWARLGPEQKSERRQQGLKAHFYVVARHAERADDVGSLLQGCPWGLTEDAKQWSHDPPLSDVGLRAAEALGLKLRSERRGQGAEVDVHVVVVSSPYFRCIQTAVLICRELGPEIKLIIDQSLGEIFGPSVMGEAEPASPLRPLQETVAFCDERGVKLESRRLLGSWPEWPESLRSGRSRMANRFLEYFRRGQMTNHNFILVSHADCVGSALSVIPTDAGCYAVEKVGYGGHFVARHLASQTATASDEEACALEHCLQALRTAALGAQSGHTPRPPQGLKPTNRVGAALRRQEALSAIRARNQYTGFAGVHDAAVFVPLEKSLAGAKTTGSKDSCQDGSCCLHADGWQIQTFGIVLHLRSDSGTKGAGLVLSRKVFAQAQLFGNKLKRLLTSVPEEPLEDGCRNIRQSSITSVCSTSLFGGLSEGRAGDAANFSRDAAAQLEDLLQEDCRSAPGDHLTSCDTSVHIPFAVSRQELPDQSRDLTEEPSPAPKTPRALRATAPPGELERAAGPVLLGRGRTTADSMSRAEPGEKRRRPSCFGGRPHSTGTPRVVTHLSYHSSKAFSESPVKCRSHNLEPDLSPLYQRRTTKNSTAQQNPFLPQLKLQPG</sequence>
<dbReference type="CDD" id="cd07040">
    <property type="entry name" value="HP"/>
    <property type="match status" value="1"/>
</dbReference>
<dbReference type="PANTHER" id="PTHR16469">
    <property type="entry name" value="UBIQUITIN-ASSOCIATED AND SH3 DOMAIN-CONTAINING BA-RELATED"/>
    <property type="match status" value="1"/>
</dbReference>
<feature type="region of interest" description="Disordered" evidence="1">
    <location>
        <begin position="564"/>
        <end position="583"/>
    </location>
</feature>
<evidence type="ECO:0000313" key="3">
    <source>
        <dbReference type="Proteomes" id="UP000626109"/>
    </source>
</evidence>
<gene>
    <name evidence="2" type="ORF">PGLA2088_LOCUS18066</name>
</gene>
<name>A0A813J8I5_POLGL</name>
<dbReference type="SMART" id="SM00855">
    <property type="entry name" value="PGAM"/>
    <property type="match status" value="1"/>
</dbReference>
<evidence type="ECO:0000313" key="2">
    <source>
        <dbReference type="EMBL" id="CAE8672432.1"/>
    </source>
</evidence>
<dbReference type="SUPFAM" id="SSF53254">
    <property type="entry name" value="Phosphoglycerate mutase-like"/>
    <property type="match status" value="1"/>
</dbReference>
<organism evidence="2 3">
    <name type="scientific">Polarella glacialis</name>
    <name type="common">Dinoflagellate</name>
    <dbReference type="NCBI Taxonomy" id="89957"/>
    <lineage>
        <taxon>Eukaryota</taxon>
        <taxon>Sar</taxon>
        <taxon>Alveolata</taxon>
        <taxon>Dinophyceae</taxon>
        <taxon>Suessiales</taxon>
        <taxon>Suessiaceae</taxon>
        <taxon>Polarella</taxon>
    </lineage>
</organism>
<dbReference type="InterPro" id="IPR051710">
    <property type="entry name" value="Phosphatase_SH3-domain"/>
</dbReference>
<dbReference type="EMBL" id="CAJNNW010024438">
    <property type="protein sequence ID" value="CAE8672432.1"/>
    <property type="molecule type" value="Genomic_DNA"/>
</dbReference>
<reference evidence="2" key="1">
    <citation type="submission" date="2021-02" db="EMBL/GenBank/DDBJ databases">
        <authorList>
            <person name="Dougan E. K."/>
            <person name="Rhodes N."/>
            <person name="Thang M."/>
            <person name="Chan C."/>
        </authorList>
    </citation>
    <scope>NUCLEOTIDE SEQUENCE</scope>
</reference>
<evidence type="ECO:0000256" key="1">
    <source>
        <dbReference type="SAM" id="MobiDB-lite"/>
    </source>
</evidence>
<proteinExistence type="predicted"/>
<feature type="region of interest" description="Disordered" evidence="1">
    <location>
        <begin position="589"/>
        <end position="609"/>
    </location>
</feature>
<dbReference type="InterPro" id="IPR029033">
    <property type="entry name" value="His_PPase_superfam"/>
</dbReference>
<feature type="compositionally biased region" description="Polar residues" evidence="1">
    <location>
        <begin position="591"/>
        <end position="600"/>
    </location>
</feature>
<dbReference type="AlphaFoldDB" id="A0A813J8I5"/>
<dbReference type="Proteomes" id="UP000626109">
    <property type="component" value="Unassembled WGS sequence"/>
</dbReference>
<dbReference type="InterPro" id="IPR013078">
    <property type="entry name" value="His_Pase_superF_clade-1"/>
</dbReference>